<dbReference type="InterPro" id="IPR002035">
    <property type="entry name" value="VWF_A"/>
</dbReference>
<comment type="similarity">
    <text evidence="2">Belongs to the ATR family.</text>
</comment>
<evidence type="ECO:0000313" key="26">
    <source>
        <dbReference type="Proteomes" id="UP001356427"/>
    </source>
</evidence>
<feature type="signal peptide" evidence="23">
    <location>
        <begin position="1"/>
        <end position="19"/>
    </location>
</feature>
<sequence>MRSLALGLILCVLVPLFHAYCHRKPMTLKPGMITHCLDEKDKTWHPIGSRWRNSDCMDCTCDSCCSGYATPTHFPDDCMKEWDQKACEFKVVKKSDPSISCPIFGAVGKGSWLPVLLGTVSVLVVLTAGNTGHNQDRGQAGPSCFGGFDLYFVLDKSGSVQHHWVEIYHFVEHLAHKFISPQLRMSFIVFSTEGRILMQLTEDREQIRKGLEELQRVLPGGDTFMHEGIQRASEQIYYGNSEGYRTASVIIALTDGELHEDLFYYAEREANRSRSLGASVYCVGVKDFNETQLAKIADSKDHVFPVNDGFEALQGVIDSILKKSCIEILAAEPSSICAGETFQVVVRGNGFLHARNVDKVLCSFRINDTLTKSVKPLIVEDTYLLCPAPILQEDGMAAKLYVSMNEGLSFISSSVTITTVSCSDGTILAIALLILMMLLVLMLLWWFWPLCCTVIIHEPPPPVVEDSSSESGPVKELKHEEVGSVISSDLMYATDGTGDKEARGRDEESDWMHKKKWPTVDASYYGGRGVGGIKRMEVRWGEKGSTEEGAKLEKAKNARVKIPEQEFIQTPIRILNNGMRKPPGPHKWYSPIKGKLDALWVLLRKGYDRVSLMRPHPGDKVRPNKLDTCRQSKVM</sequence>
<keyword evidence="8" id="KW-0479">Metal-binding</keyword>
<evidence type="ECO:0000256" key="4">
    <source>
        <dbReference type="ARBA" id="ARBA00022475"/>
    </source>
</evidence>
<evidence type="ECO:0000256" key="8">
    <source>
        <dbReference type="ARBA" id="ARBA00022723"/>
    </source>
</evidence>
<reference evidence="25 26" key="1">
    <citation type="submission" date="2021-04" db="EMBL/GenBank/DDBJ databases">
        <authorList>
            <person name="De Guttry C."/>
            <person name="Zahm M."/>
            <person name="Klopp C."/>
            <person name="Cabau C."/>
            <person name="Louis A."/>
            <person name="Berthelot C."/>
            <person name="Parey E."/>
            <person name="Roest Crollius H."/>
            <person name="Montfort J."/>
            <person name="Robinson-Rechavi M."/>
            <person name="Bucao C."/>
            <person name="Bouchez O."/>
            <person name="Gislard M."/>
            <person name="Lluch J."/>
            <person name="Milhes M."/>
            <person name="Lampietro C."/>
            <person name="Lopez Roques C."/>
            <person name="Donnadieu C."/>
            <person name="Braasch I."/>
            <person name="Desvignes T."/>
            <person name="Postlethwait J."/>
            <person name="Bobe J."/>
            <person name="Wedekind C."/>
            <person name="Guiguen Y."/>
        </authorList>
    </citation>
    <scope>NUCLEOTIDE SEQUENCE [LARGE SCALE GENOMIC DNA]</scope>
    <source>
        <strain evidence="25">Cs_M1</strain>
        <tissue evidence="25">Blood</tissue>
    </source>
</reference>
<organism evidence="25 26">
    <name type="scientific">Coregonus suidteri</name>
    <dbReference type="NCBI Taxonomy" id="861788"/>
    <lineage>
        <taxon>Eukaryota</taxon>
        <taxon>Metazoa</taxon>
        <taxon>Chordata</taxon>
        <taxon>Craniata</taxon>
        <taxon>Vertebrata</taxon>
        <taxon>Euteleostomi</taxon>
        <taxon>Actinopterygii</taxon>
        <taxon>Neopterygii</taxon>
        <taxon>Teleostei</taxon>
        <taxon>Protacanthopterygii</taxon>
        <taxon>Salmoniformes</taxon>
        <taxon>Salmonidae</taxon>
        <taxon>Coregoninae</taxon>
        <taxon>Coregonus</taxon>
    </lineage>
</organism>
<evidence type="ECO:0000256" key="9">
    <source>
        <dbReference type="ARBA" id="ARBA00022729"/>
    </source>
</evidence>
<evidence type="ECO:0000256" key="5">
    <source>
        <dbReference type="ARBA" id="ARBA00022525"/>
    </source>
</evidence>
<evidence type="ECO:0000256" key="19">
    <source>
        <dbReference type="ARBA" id="ARBA00068139"/>
    </source>
</evidence>
<dbReference type="InterPro" id="IPR036465">
    <property type="entry name" value="vWFA_dom_sf"/>
</dbReference>
<dbReference type="GO" id="GO:0005576">
    <property type="term" value="C:extracellular region"/>
    <property type="evidence" value="ECO:0007669"/>
    <property type="project" value="UniProtKB-SubCell"/>
</dbReference>
<feature type="compositionally biased region" description="Basic and acidic residues" evidence="21">
    <location>
        <begin position="616"/>
        <end position="635"/>
    </location>
</feature>
<dbReference type="GO" id="GO:0046872">
    <property type="term" value="F:metal ion binding"/>
    <property type="evidence" value="ECO:0007669"/>
    <property type="project" value="UniProtKB-KW"/>
</dbReference>
<dbReference type="Pfam" id="PF00092">
    <property type="entry name" value="VWA"/>
    <property type="match status" value="1"/>
</dbReference>
<accession>A0AAN8LK80</accession>
<keyword evidence="26" id="KW-1185">Reference proteome</keyword>
<evidence type="ECO:0000256" key="3">
    <source>
        <dbReference type="ARBA" id="ARBA00010352"/>
    </source>
</evidence>
<name>A0AAN8LK80_9TELE</name>
<keyword evidence="9 23" id="KW-0732">Signal</keyword>
<dbReference type="PROSITE" id="PS50234">
    <property type="entry name" value="VWFA"/>
    <property type="match status" value="1"/>
</dbReference>
<evidence type="ECO:0000256" key="12">
    <source>
        <dbReference type="ARBA" id="ARBA00023157"/>
    </source>
</evidence>
<evidence type="ECO:0000256" key="23">
    <source>
        <dbReference type="SAM" id="SignalP"/>
    </source>
</evidence>
<dbReference type="GO" id="GO:0009986">
    <property type="term" value="C:cell surface"/>
    <property type="evidence" value="ECO:0007669"/>
    <property type="project" value="TreeGrafter"/>
</dbReference>
<comment type="similarity">
    <text evidence="3">Belongs to the beta-microseminoprotein family.</text>
</comment>
<dbReference type="Gene3D" id="3.40.50.410">
    <property type="entry name" value="von Willebrand factor, type A domain"/>
    <property type="match status" value="1"/>
</dbReference>
<dbReference type="Pfam" id="PF05587">
    <property type="entry name" value="Anth_Ig"/>
    <property type="match status" value="1"/>
</dbReference>
<dbReference type="GO" id="GO:0031527">
    <property type="term" value="C:filopodium membrane"/>
    <property type="evidence" value="ECO:0007669"/>
    <property type="project" value="UniProtKB-SubCell"/>
</dbReference>
<evidence type="ECO:0000259" key="24">
    <source>
        <dbReference type="PROSITE" id="PS50234"/>
    </source>
</evidence>
<dbReference type="FunFam" id="3.40.50.410:FF:000017">
    <property type="entry name" value="Anthrax toxin receptor 1"/>
    <property type="match status" value="1"/>
</dbReference>
<protein>
    <recommendedName>
        <fullName evidence="19">Anthrax toxin receptor 1</fullName>
    </recommendedName>
</protein>
<dbReference type="Gene3D" id="2.60.40.1900">
    <property type="entry name" value="Beta-microseminoprotein (PSP94) domain"/>
    <property type="match status" value="1"/>
</dbReference>
<evidence type="ECO:0000256" key="22">
    <source>
        <dbReference type="SAM" id="Phobius"/>
    </source>
</evidence>
<keyword evidence="13" id="KW-0675">Receptor</keyword>
<comment type="caution">
    <text evidence="25">The sequence shown here is derived from an EMBL/GenBank/DDBJ whole genome shotgun (WGS) entry which is preliminary data.</text>
</comment>
<evidence type="ECO:0000256" key="1">
    <source>
        <dbReference type="ARBA" id="ARBA00004613"/>
    </source>
</evidence>
<comment type="subunit">
    <text evidence="18">Interacts with gelatin and type 1 collagen. Interacts with the actin cytoskeleton.</text>
</comment>
<keyword evidence="7 22" id="KW-0812">Transmembrane</keyword>
<dbReference type="GO" id="GO:0031258">
    <property type="term" value="C:lamellipodium membrane"/>
    <property type="evidence" value="ECO:0007669"/>
    <property type="project" value="UniProtKB-SubCell"/>
</dbReference>
<dbReference type="SMART" id="SM00327">
    <property type="entry name" value="VWA"/>
    <property type="match status" value="1"/>
</dbReference>
<evidence type="ECO:0000313" key="25">
    <source>
        <dbReference type="EMBL" id="KAK6313140.1"/>
    </source>
</evidence>
<dbReference type="Pfam" id="PF05586">
    <property type="entry name" value="Ant_C"/>
    <property type="match status" value="1"/>
</dbReference>
<feature type="region of interest" description="Disordered" evidence="21">
    <location>
        <begin position="614"/>
        <end position="635"/>
    </location>
</feature>
<evidence type="ECO:0000256" key="20">
    <source>
        <dbReference type="ARBA" id="ARBA00093334"/>
    </source>
</evidence>
<dbReference type="GO" id="GO:0004888">
    <property type="term" value="F:transmembrane signaling receptor activity"/>
    <property type="evidence" value="ECO:0007669"/>
    <property type="project" value="TreeGrafter"/>
</dbReference>
<gene>
    <name evidence="25" type="ORF">J4Q44_G00164870</name>
</gene>
<evidence type="ECO:0000256" key="2">
    <source>
        <dbReference type="ARBA" id="ARBA00008095"/>
    </source>
</evidence>
<dbReference type="SUPFAM" id="SSF53300">
    <property type="entry name" value="vWA-like"/>
    <property type="match status" value="1"/>
</dbReference>
<evidence type="ECO:0000256" key="14">
    <source>
        <dbReference type="ARBA" id="ARBA00023180"/>
    </source>
</evidence>
<evidence type="ECO:0000256" key="18">
    <source>
        <dbReference type="ARBA" id="ARBA00061894"/>
    </source>
</evidence>
<dbReference type="Proteomes" id="UP001356427">
    <property type="component" value="Unassembled WGS sequence"/>
</dbReference>
<dbReference type="Pfam" id="PF05825">
    <property type="entry name" value="PSP94"/>
    <property type="match status" value="1"/>
</dbReference>
<keyword evidence="10 22" id="KW-1133">Transmembrane helix</keyword>
<dbReference type="PANTHER" id="PTHR16059:SF11">
    <property type="entry name" value="ANTHRAX TOXIN RECEPTOR 1"/>
    <property type="match status" value="1"/>
</dbReference>
<keyword evidence="5" id="KW-0964">Secreted</keyword>
<dbReference type="InterPro" id="IPR008399">
    <property type="entry name" value="Anthrax_toxin_rcpt_C"/>
</dbReference>
<evidence type="ECO:0000256" key="17">
    <source>
        <dbReference type="ARBA" id="ARBA00060395"/>
    </source>
</evidence>
<evidence type="ECO:0000256" key="7">
    <source>
        <dbReference type="ARBA" id="ARBA00022692"/>
    </source>
</evidence>
<comment type="subcellular location">
    <subcellularLocation>
        <location evidence="17">Cell projection</location>
        <location evidence="17">Filopodium membrane</location>
        <topology evidence="17">Single-pass type I membrane protein</topology>
    </subcellularLocation>
    <subcellularLocation>
        <location evidence="16">Cell projection</location>
        <location evidence="16">Lamellipodium membrane</location>
        <topology evidence="16">Single-pass type I membrane protein</topology>
    </subcellularLocation>
    <subcellularLocation>
        <location evidence="1">Secreted</location>
    </subcellularLocation>
</comment>
<dbReference type="EMBL" id="JAGTTL010000014">
    <property type="protein sequence ID" value="KAK6313140.1"/>
    <property type="molecule type" value="Genomic_DNA"/>
</dbReference>
<evidence type="ECO:0000256" key="10">
    <source>
        <dbReference type="ARBA" id="ARBA00022989"/>
    </source>
</evidence>
<comment type="function">
    <text evidence="20">Plays a role in cell attachment and migration. Interacts with extracellular matrix proteins and with the actin cytoskeleton and thereby plays an important role in normal extracellular matrix (ECM) homeostasis. Mediates adhesion of cells to type 1 collagen and gelatin, reorganization of the actin cytoskeleton and promotes cell spreading. Plays a role in the angiogenic response of cultured umbilical vein endothelial cells. May also act as a receptor for PLAU. Upon ligand binding, stimulates the phosphorylation of EGFR and ERK1/2.</text>
</comment>
<keyword evidence="14" id="KW-0325">Glycoprotein</keyword>
<evidence type="ECO:0000256" key="21">
    <source>
        <dbReference type="SAM" id="MobiDB-lite"/>
    </source>
</evidence>
<evidence type="ECO:0000256" key="13">
    <source>
        <dbReference type="ARBA" id="ARBA00023170"/>
    </source>
</evidence>
<evidence type="ECO:0000256" key="15">
    <source>
        <dbReference type="ARBA" id="ARBA00023273"/>
    </source>
</evidence>
<evidence type="ECO:0000256" key="6">
    <source>
        <dbReference type="ARBA" id="ARBA00022553"/>
    </source>
</evidence>
<feature type="chain" id="PRO_5042885105" description="Anthrax toxin receptor 1" evidence="23">
    <location>
        <begin position="20"/>
        <end position="635"/>
    </location>
</feature>
<dbReference type="InterPro" id="IPR008735">
    <property type="entry name" value="PSP94"/>
</dbReference>
<keyword evidence="6" id="KW-0597">Phosphoprotein</keyword>
<dbReference type="InterPro" id="IPR008400">
    <property type="entry name" value="Anthrax_toxin_rcpt_extracel"/>
</dbReference>
<keyword evidence="4" id="KW-1003">Cell membrane</keyword>
<evidence type="ECO:0000256" key="16">
    <source>
        <dbReference type="ARBA" id="ARBA00060389"/>
    </source>
</evidence>
<dbReference type="CDD" id="cd01474">
    <property type="entry name" value="vWA_ATR"/>
    <property type="match status" value="1"/>
</dbReference>
<feature type="transmembrane region" description="Helical" evidence="22">
    <location>
        <begin position="427"/>
        <end position="448"/>
    </location>
</feature>
<keyword evidence="12" id="KW-1015">Disulfide bond</keyword>
<dbReference type="PANTHER" id="PTHR16059">
    <property type="entry name" value="ANTHRAX TOXIN RECEPTOR"/>
    <property type="match status" value="1"/>
</dbReference>
<proteinExistence type="inferred from homology"/>
<keyword evidence="11 22" id="KW-0472">Membrane</keyword>
<evidence type="ECO:0000256" key="11">
    <source>
        <dbReference type="ARBA" id="ARBA00023136"/>
    </source>
</evidence>
<feature type="domain" description="VWFA" evidence="24">
    <location>
        <begin position="149"/>
        <end position="320"/>
    </location>
</feature>
<keyword evidence="15" id="KW-0966">Cell projection</keyword>
<dbReference type="AlphaFoldDB" id="A0AAN8LK80"/>